<dbReference type="Pfam" id="PF03176">
    <property type="entry name" value="MMPL"/>
    <property type="match status" value="1"/>
</dbReference>
<keyword evidence="5 8" id="KW-1133">Transmembrane helix</keyword>
<dbReference type="EMBL" id="CAJVCE010000017">
    <property type="protein sequence ID" value="CAG7652142.1"/>
    <property type="molecule type" value="Genomic_DNA"/>
</dbReference>
<keyword evidence="11" id="KW-1185">Reference proteome</keyword>
<evidence type="ECO:0000256" key="2">
    <source>
        <dbReference type="ARBA" id="ARBA00010157"/>
    </source>
</evidence>
<dbReference type="InterPro" id="IPR004869">
    <property type="entry name" value="MMPL_dom"/>
</dbReference>
<dbReference type="InterPro" id="IPR050545">
    <property type="entry name" value="Mycobact_MmpL"/>
</dbReference>
<evidence type="ECO:0000259" key="9">
    <source>
        <dbReference type="Pfam" id="PF03176"/>
    </source>
</evidence>
<evidence type="ECO:0000256" key="4">
    <source>
        <dbReference type="ARBA" id="ARBA00022692"/>
    </source>
</evidence>
<evidence type="ECO:0000256" key="8">
    <source>
        <dbReference type="SAM" id="Phobius"/>
    </source>
</evidence>
<evidence type="ECO:0000256" key="3">
    <source>
        <dbReference type="ARBA" id="ARBA00022475"/>
    </source>
</evidence>
<evidence type="ECO:0000256" key="7">
    <source>
        <dbReference type="SAM" id="MobiDB-lite"/>
    </source>
</evidence>
<feature type="domain" description="Membrane transport protein MMPL" evidence="9">
    <location>
        <begin position="188"/>
        <end position="267"/>
    </location>
</feature>
<comment type="caution">
    <text evidence="10">The sequence shown here is derived from an EMBL/GenBank/DDBJ whole genome shotgun (WGS) entry which is preliminary data.</text>
</comment>
<gene>
    <name evidence="10" type="ORF">PAECIP111802_05147</name>
</gene>
<evidence type="ECO:0000313" key="11">
    <source>
        <dbReference type="Proteomes" id="UP000730618"/>
    </source>
</evidence>
<keyword evidence="6 8" id="KW-0472">Membrane</keyword>
<evidence type="ECO:0000256" key="1">
    <source>
        <dbReference type="ARBA" id="ARBA00004651"/>
    </source>
</evidence>
<evidence type="ECO:0000256" key="6">
    <source>
        <dbReference type="ARBA" id="ARBA00023136"/>
    </source>
</evidence>
<comment type="subcellular location">
    <subcellularLocation>
        <location evidence="1">Cell membrane</location>
        <topology evidence="1">Multi-pass membrane protein</topology>
    </subcellularLocation>
</comment>
<dbReference type="Proteomes" id="UP000730618">
    <property type="component" value="Unassembled WGS sequence"/>
</dbReference>
<organism evidence="10 11">
    <name type="scientific">Paenibacillus allorhizosphaerae</name>
    <dbReference type="NCBI Taxonomy" id="2849866"/>
    <lineage>
        <taxon>Bacteria</taxon>
        <taxon>Bacillati</taxon>
        <taxon>Bacillota</taxon>
        <taxon>Bacilli</taxon>
        <taxon>Bacillales</taxon>
        <taxon>Paenibacillaceae</taxon>
        <taxon>Paenibacillus</taxon>
    </lineage>
</organism>
<protein>
    <recommendedName>
        <fullName evidence="9">Membrane transport protein MMPL domain-containing protein</fullName>
    </recommendedName>
</protein>
<evidence type="ECO:0000256" key="5">
    <source>
        <dbReference type="ARBA" id="ARBA00022989"/>
    </source>
</evidence>
<dbReference type="PANTHER" id="PTHR33406">
    <property type="entry name" value="MEMBRANE PROTEIN MJ1562-RELATED"/>
    <property type="match status" value="1"/>
</dbReference>
<dbReference type="PANTHER" id="PTHR33406:SF11">
    <property type="entry name" value="MEMBRANE PROTEIN SCO6666-RELATED"/>
    <property type="match status" value="1"/>
</dbReference>
<reference evidence="10 11" key="1">
    <citation type="submission" date="2021-06" db="EMBL/GenBank/DDBJ databases">
        <authorList>
            <person name="Criscuolo A."/>
        </authorList>
    </citation>
    <scope>NUCLEOTIDE SEQUENCE [LARGE SCALE GENOMIC DNA]</scope>
    <source>
        <strain evidence="11">CIP 111802</strain>
    </source>
</reference>
<name>A0ABN7TRG4_9BACL</name>
<keyword evidence="3" id="KW-1003">Cell membrane</keyword>
<evidence type="ECO:0000313" key="10">
    <source>
        <dbReference type="EMBL" id="CAG7652142.1"/>
    </source>
</evidence>
<sequence length="299" mass="31570">MYFVSFFGWMERRRRAPGGTATIILLLLGSPIAGLQFGLPDHRVLPAHATSRMVEDQKLAGFPAEETDAIQVVAPTVQNPSSATGDITDYAAKLSRIPGIVQVDSFAGSYAEGRLITPPNGTYARFAGADGGTFLTVIPYAASINADAPKLVGEVRATDAPFDVMVGGSPADLIDFREALLGKIPVDLEESVANGIQKSGLLVTTAAAILAFTFAAYAAGEVVFLKMLGVGMTLAVLVDATLIRSVLVPALMKLAGHANWWAPPALRPRSAASMSATAFRRADRHREPPARTGQGRRPS</sequence>
<comment type="similarity">
    <text evidence="2">Belongs to the resistance-nodulation-cell division (RND) (TC 2.A.6) family. MmpL subfamily.</text>
</comment>
<feature type="compositionally biased region" description="Basic and acidic residues" evidence="7">
    <location>
        <begin position="280"/>
        <end position="289"/>
    </location>
</feature>
<feature type="transmembrane region" description="Helical" evidence="8">
    <location>
        <begin position="200"/>
        <end position="218"/>
    </location>
</feature>
<feature type="region of interest" description="Disordered" evidence="7">
    <location>
        <begin position="270"/>
        <end position="299"/>
    </location>
</feature>
<accession>A0ABN7TRG4</accession>
<proteinExistence type="inferred from homology"/>
<keyword evidence="4 8" id="KW-0812">Transmembrane</keyword>